<organism evidence="1 2">
    <name type="scientific">Micromonospora zhanjiangensis</name>
    <dbReference type="NCBI Taxonomy" id="1522057"/>
    <lineage>
        <taxon>Bacteria</taxon>
        <taxon>Bacillati</taxon>
        <taxon>Actinomycetota</taxon>
        <taxon>Actinomycetes</taxon>
        <taxon>Micromonosporales</taxon>
        <taxon>Micromonosporaceae</taxon>
        <taxon>Micromonospora</taxon>
    </lineage>
</organism>
<dbReference type="Pfam" id="PF19741">
    <property type="entry name" value="DUF6230"/>
    <property type="match status" value="1"/>
</dbReference>
<dbReference type="RefSeq" id="WP_377551832.1">
    <property type="nucleotide sequence ID" value="NZ_JBHSBN010000029.1"/>
</dbReference>
<accession>A0ABV8KUK9</accession>
<evidence type="ECO:0000313" key="1">
    <source>
        <dbReference type="EMBL" id="MFC4109875.1"/>
    </source>
</evidence>
<name>A0ABV8KUK9_9ACTN</name>
<proteinExistence type="predicted"/>
<protein>
    <submittedName>
        <fullName evidence="1">DUF6230 family protein</fullName>
    </submittedName>
</protein>
<comment type="caution">
    <text evidence="1">The sequence shown here is derived from an EMBL/GenBank/DDBJ whole genome shotgun (WGS) entry which is preliminary data.</text>
</comment>
<dbReference type="EMBL" id="JBHSBN010000029">
    <property type="protein sequence ID" value="MFC4109875.1"/>
    <property type="molecule type" value="Genomic_DNA"/>
</dbReference>
<sequence length="208" mass="21492">MQDRQDTQVQGRTRWRRFAAMMVPSAALAGAVVFGISNGALAASITVSGQTFKVSASKLVGDGFTQYGGIADEEGADPNNPLGKGHHPVAVSSIGTAKLYDLCQSVAVPGTPVVLTIRAGSSTGGKENPAIAKNMLIDMDSLEGEAVFDDIKIGRDAGALGGAPGSFGQSAKTVTITDLRQVARYTSAAQFSLTGLRLVVKTDGKECF</sequence>
<keyword evidence="2" id="KW-1185">Reference proteome</keyword>
<gene>
    <name evidence="1" type="ORF">ACFOX0_28600</name>
</gene>
<dbReference type="Proteomes" id="UP001595868">
    <property type="component" value="Unassembled WGS sequence"/>
</dbReference>
<reference evidence="2" key="1">
    <citation type="journal article" date="2019" name="Int. J. Syst. Evol. Microbiol.">
        <title>The Global Catalogue of Microorganisms (GCM) 10K type strain sequencing project: providing services to taxonomists for standard genome sequencing and annotation.</title>
        <authorList>
            <consortium name="The Broad Institute Genomics Platform"/>
            <consortium name="The Broad Institute Genome Sequencing Center for Infectious Disease"/>
            <person name="Wu L."/>
            <person name="Ma J."/>
        </authorList>
    </citation>
    <scope>NUCLEOTIDE SEQUENCE [LARGE SCALE GENOMIC DNA]</scope>
    <source>
        <strain evidence="2">2902at01</strain>
    </source>
</reference>
<evidence type="ECO:0000313" key="2">
    <source>
        <dbReference type="Proteomes" id="UP001595868"/>
    </source>
</evidence>
<dbReference type="InterPro" id="IPR046198">
    <property type="entry name" value="DUF6230"/>
</dbReference>